<evidence type="ECO:0000313" key="2">
    <source>
        <dbReference type="Proteomes" id="UP000276133"/>
    </source>
</evidence>
<name>A0A3M7RR08_BRAPC</name>
<protein>
    <submittedName>
        <fullName evidence="1">Uncharacterized protein</fullName>
    </submittedName>
</protein>
<comment type="caution">
    <text evidence="1">The sequence shown here is derived from an EMBL/GenBank/DDBJ whole genome shotgun (WGS) entry which is preliminary data.</text>
</comment>
<evidence type="ECO:0000313" key="1">
    <source>
        <dbReference type="EMBL" id="RNA25765.1"/>
    </source>
</evidence>
<gene>
    <name evidence="1" type="ORF">BpHYR1_038862</name>
</gene>
<proteinExistence type="predicted"/>
<reference evidence="1 2" key="1">
    <citation type="journal article" date="2018" name="Sci. Rep.">
        <title>Genomic signatures of local adaptation to the degree of environmental predictability in rotifers.</title>
        <authorList>
            <person name="Franch-Gras L."/>
            <person name="Hahn C."/>
            <person name="Garcia-Roger E.M."/>
            <person name="Carmona M.J."/>
            <person name="Serra M."/>
            <person name="Gomez A."/>
        </authorList>
    </citation>
    <scope>NUCLEOTIDE SEQUENCE [LARGE SCALE GENOMIC DNA]</scope>
    <source>
        <strain evidence="1">HYR1</strain>
    </source>
</reference>
<organism evidence="1 2">
    <name type="scientific">Brachionus plicatilis</name>
    <name type="common">Marine rotifer</name>
    <name type="synonym">Brachionus muelleri</name>
    <dbReference type="NCBI Taxonomy" id="10195"/>
    <lineage>
        <taxon>Eukaryota</taxon>
        <taxon>Metazoa</taxon>
        <taxon>Spiralia</taxon>
        <taxon>Gnathifera</taxon>
        <taxon>Rotifera</taxon>
        <taxon>Eurotatoria</taxon>
        <taxon>Monogononta</taxon>
        <taxon>Pseudotrocha</taxon>
        <taxon>Ploima</taxon>
        <taxon>Brachionidae</taxon>
        <taxon>Brachionus</taxon>
    </lineage>
</organism>
<dbReference type="EMBL" id="REGN01002862">
    <property type="protein sequence ID" value="RNA25765.1"/>
    <property type="molecule type" value="Genomic_DNA"/>
</dbReference>
<dbReference type="AlphaFoldDB" id="A0A3M7RR08"/>
<dbReference type="Proteomes" id="UP000276133">
    <property type="component" value="Unassembled WGS sequence"/>
</dbReference>
<keyword evidence="2" id="KW-1185">Reference proteome</keyword>
<accession>A0A3M7RR08</accession>
<sequence>MVLPEFTRIYQNFIFFYANFLKNSKKKYMYFSDLTSRHFSQLQFQLTNLSHDFSNSLIANAASAMQILSFHSTAFQLKLYFDTILNQSVGTIQCSGWNDRKF</sequence>